<dbReference type="SUPFAM" id="SSF56672">
    <property type="entry name" value="DNA/RNA polymerases"/>
    <property type="match status" value="1"/>
</dbReference>
<dbReference type="EMBL" id="BLXT01001042">
    <property type="protein sequence ID" value="GFN82827.1"/>
    <property type="molecule type" value="Genomic_DNA"/>
</dbReference>
<feature type="transmembrane region" description="Helical" evidence="1">
    <location>
        <begin position="361"/>
        <end position="383"/>
    </location>
</feature>
<evidence type="ECO:0000313" key="4">
    <source>
        <dbReference type="Proteomes" id="UP000735302"/>
    </source>
</evidence>
<keyword evidence="1" id="KW-0812">Transmembrane</keyword>
<keyword evidence="1" id="KW-0472">Membrane</keyword>
<dbReference type="PROSITE" id="PS50878">
    <property type="entry name" value="RT_POL"/>
    <property type="match status" value="1"/>
</dbReference>
<keyword evidence="1" id="KW-1133">Transmembrane helix</keyword>
<sequence length="454" mass="51323">MLRIRNKIKPEIAEQCGFVEDKGTSNAIHILRTLIERTLEVQKDVYLCFTDYTKAFDRVRHDEIITKLKQLNIDGKDLRIIKTMYWEQTAAMRIENKTSTFQDIKRGVRQGCVLSPDLFSLYSEIIMRNLENHPRIKVGPRFLSPDLFFLYSEIIMRNLENHPGIKINNIAGVAITQAKGLDMVFSLLGCVEHPVGKSHFPVYSHFIQRNKDLGVDVFTKDNPSLSKTATALSIFAGAVNVKMPKDLELHWKNLKDSLSIPITNNGDNVKQVLGAIKIKTLYRWKTTAAPKEVSGQDKSEHQAIAQASSSVAESEVIGLLTRLTEEASTAVSQTSEALRCRCLQLAEKQLRSRQRDNLKRLLLFAPSAGLMANYVVCLATWIFSNLDSYDGLNKDQCKHLQKRLKSSLQAMENIRTYTAPDKNKWNEAGALLLTEIVAGSDKYEKGSYFKNSQP</sequence>
<gene>
    <name evidence="3" type="ORF">PoB_000933300</name>
</gene>
<feature type="domain" description="Reverse transcriptase" evidence="2">
    <location>
        <begin position="1"/>
        <end position="207"/>
    </location>
</feature>
<reference evidence="3 4" key="1">
    <citation type="journal article" date="2021" name="Elife">
        <title>Chloroplast acquisition without the gene transfer in kleptoplastic sea slugs, Plakobranchus ocellatus.</title>
        <authorList>
            <person name="Maeda T."/>
            <person name="Takahashi S."/>
            <person name="Yoshida T."/>
            <person name="Shimamura S."/>
            <person name="Takaki Y."/>
            <person name="Nagai Y."/>
            <person name="Toyoda A."/>
            <person name="Suzuki Y."/>
            <person name="Arimoto A."/>
            <person name="Ishii H."/>
            <person name="Satoh N."/>
            <person name="Nishiyama T."/>
            <person name="Hasebe M."/>
            <person name="Maruyama T."/>
            <person name="Minagawa J."/>
            <person name="Obokata J."/>
            <person name="Shigenobu S."/>
        </authorList>
    </citation>
    <scope>NUCLEOTIDE SEQUENCE [LARGE SCALE GENOMIC DNA]</scope>
</reference>
<dbReference type="InterPro" id="IPR043502">
    <property type="entry name" value="DNA/RNA_pol_sf"/>
</dbReference>
<dbReference type="InterPro" id="IPR000477">
    <property type="entry name" value="RT_dom"/>
</dbReference>
<keyword evidence="4" id="KW-1185">Reference proteome</keyword>
<dbReference type="AlphaFoldDB" id="A0AAV3YKF7"/>
<dbReference type="GO" id="GO:0003964">
    <property type="term" value="F:RNA-directed DNA polymerase activity"/>
    <property type="evidence" value="ECO:0007669"/>
    <property type="project" value="UniProtKB-KW"/>
</dbReference>
<keyword evidence="3" id="KW-0808">Transferase</keyword>
<organism evidence="3 4">
    <name type="scientific">Plakobranchus ocellatus</name>
    <dbReference type="NCBI Taxonomy" id="259542"/>
    <lineage>
        <taxon>Eukaryota</taxon>
        <taxon>Metazoa</taxon>
        <taxon>Spiralia</taxon>
        <taxon>Lophotrochozoa</taxon>
        <taxon>Mollusca</taxon>
        <taxon>Gastropoda</taxon>
        <taxon>Heterobranchia</taxon>
        <taxon>Euthyneura</taxon>
        <taxon>Panpulmonata</taxon>
        <taxon>Sacoglossa</taxon>
        <taxon>Placobranchoidea</taxon>
        <taxon>Plakobranchidae</taxon>
        <taxon>Plakobranchus</taxon>
    </lineage>
</organism>
<protein>
    <submittedName>
        <fullName evidence="3">LINE-1 reverse transcriptase</fullName>
    </submittedName>
</protein>
<evidence type="ECO:0000259" key="2">
    <source>
        <dbReference type="PROSITE" id="PS50878"/>
    </source>
</evidence>
<dbReference type="PANTHER" id="PTHR47027:SF8">
    <property type="entry name" value="RIBONUCLEASE H"/>
    <property type="match status" value="1"/>
</dbReference>
<dbReference type="Proteomes" id="UP000735302">
    <property type="component" value="Unassembled WGS sequence"/>
</dbReference>
<comment type="caution">
    <text evidence="3">The sequence shown here is derived from an EMBL/GenBank/DDBJ whole genome shotgun (WGS) entry which is preliminary data.</text>
</comment>
<evidence type="ECO:0000313" key="3">
    <source>
        <dbReference type="EMBL" id="GFN82827.1"/>
    </source>
</evidence>
<proteinExistence type="predicted"/>
<dbReference type="PANTHER" id="PTHR47027">
    <property type="entry name" value="REVERSE TRANSCRIPTASE DOMAIN-CONTAINING PROTEIN"/>
    <property type="match status" value="1"/>
</dbReference>
<accession>A0AAV3YKF7</accession>
<name>A0AAV3YKF7_9GAST</name>
<dbReference type="Pfam" id="PF00078">
    <property type="entry name" value="RVT_1"/>
    <property type="match status" value="1"/>
</dbReference>
<dbReference type="PROSITE" id="PS01006">
    <property type="entry name" value="FORMATE_NITRITE_TP_2"/>
    <property type="match status" value="1"/>
</dbReference>
<keyword evidence="3" id="KW-0548">Nucleotidyltransferase</keyword>
<dbReference type="InterPro" id="IPR024002">
    <property type="entry name" value="For/NO2_transpt_CS"/>
</dbReference>
<evidence type="ECO:0000256" key="1">
    <source>
        <dbReference type="SAM" id="Phobius"/>
    </source>
</evidence>
<keyword evidence="3" id="KW-0695">RNA-directed DNA polymerase</keyword>